<evidence type="ECO:0000256" key="4">
    <source>
        <dbReference type="ARBA" id="ARBA00022722"/>
    </source>
</evidence>
<proteinExistence type="inferred from homology"/>
<evidence type="ECO:0000256" key="9">
    <source>
        <dbReference type="ARBA" id="ARBA00022840"/>
    </source>
</evidence>
<dbReference type="Pfam" id="PF18766">
    <property type="entry name" value="SWI2_SNF2"/>
    <property type="match status" value="1"/>
</dbReference>
<dbReference type="Pfam" id="PF04313">
    <property type="entry name" value="HSDR_N"/>
    <property type="match status" value="1"/>
</dbReference>
<evidence type="ECO:0000256" key="1">
    <source>
        <dbReference type="ARBA" id="ARBA00000851"/>
    </source>
</evidence>
<evidence type="ECO:0000256" key="10">
    <source>
        <dbReference type="ARBA" id="ARBA00023125"/>
    </source>
</evidence>
<name>A0A5R9EMM6_9LACT</name>
<reference evidence="13 14" key="1">
    <citation type="submission" date="2019-05" db="EMBL/GenBank/DDBJ databases">
        <title>The metagenome of a microbial culture collection derived from dairy environment covers the genomic content of the human microbiome.</title>
        <authorList>
            <person name="Roder T."/>
            <person name="Wuthrich D."/>
            <person name="Sattari Z."/>
            <person name="Von Ah U."/>
            <person name="Bar C."/>
            <person name="Ronchi F."/>
            <person name="Macpherson A.J."/>
            <person name="Ganal-Vonarburg S.C."/>
            <person name="Bruggmann R."/>
            <person name="Vergeres G."/>
        </authorList>
    </citation>
    <scope>NUCLEOTIDE SEQUENCE [LARGE SCALE GENOMIC DNA]</scope>
    <source>
        <strain evidence="13 14">FAM 24227</strain>
    </source>
</reference>
<protein>
    <recommendedName>
        <fullName evidence="11">Type I restriction enzyme endonuclease subunit</fullName>
        <shortName evidence="11">R protein</shortName>
        <ecNumber evidence="11">3.1.21.3</ecNumber>
    </recommendedName>
    <alternativeName>
        <fullName evidence="11">Type-1 restriction enzyme R protein</fullName>
    </alternativeName>
</protein>
<dbReference type="EMBL" id="VBSP01000007">
    <property type="protein sequence ID" value="TLQ48822.1"/>
    <property type="molecule type" value="Genomic_DNA"/>
</dbReference>
<evidence type="ECO:0000256" key="6">
    <source>
        <dbReference type="ARBA" id="ARBA00022747"/>
    </source>
</evidence>
<keyword evidence="6 11" id="KW-0680">Restriction system</keyword>
<dbReference type="InterPro" id="IPR007409">
    <property type="entry name" value="Restrct_endonuc_type1_HsdR_N"/>
</dbReference>
<dbReference type="GO" id="GO:0005524">
    <property type="term" value="F:ATP binding"/>
    <property type="evidence" value="ECO:0007669"/>
    <property type="project" value="UniProtKB-KW"/>
</dbReference>
<dbReference type="CDD" id="cd18800">
    <property type="entry name" value="SF2_C_EcoR124I-like"/>
    <property type="match status" value="1"/>
</dbReference>
<dbReference type="Pfam" id="PF22679">
    <property type="entry name" value="T1R_D3-like"/>
    <property type="match status" value="1"/>
</dbReference>
<dbReference type="InterPro" id="IPR055180">
    <property type="entry name" value="HsdR_RecA-like_helicase_dom_2"/>
</dbReference>
<dbReference type="GO" id="GO:0009307">
    <property type="term" value="P:DNA restriction-modification system"/>
    <property type="evidence" value="ECO:0007669"/>
    <property type="project" value="UniProtKB-KW"/>
</dbReference>
<evidence type="ECO:0000256" key="11">
    <source>
        <dbReference type="RuleBase" id="RU364115"/>
    </source>
</evidence>
<sequence length="1016" mass="118195">MPSFTSEAEFEKNIINQLIQGESQWTYRNDLKTEDQLWDNFRQILEANNVSVLDGVPLTDQEFEQVKAELNFSSFYAAAVWLTGENGVAKATVQREDASKGTIILQVIRRQDIAGGTSVYEVINQYRTTQVSPVDRQRIFDVTLLINGLPMIHIELKNKSDGYMSAYEQINKYLNEGKFNGIYSTTQMFVVTNGSDTRYIAAGRGEKLNSKFLTNWVDKDNKRVNNYLEFTEHVLSIPHAHKLVTQFTVIDNEKKSLILLRPYQIHAIEAVERASRRRESGYVWHTTGSGKTLTSYKVARNLLQIPSIDKTIFIVDRIDLDQQTTASFTSYAENDVIDIDQTDNVSDLVKKLVSNDRTLIVTTIQKLNYVMKRYGDNENNRNYKKLQSLNVAFVVDECHRAVSPEKQQEINKFFPYALWYGFTGTPLFVENARQEQGNLARTTEEQYGPRLHEYTVKEAINDNAVLGFQVEYNNTISDDDLIDIVKHEAKVDSVLHMDEVQKEKYIPTQIYCSDEHKLEVIDTIINHSKNKFNLDQGIGNTYSAILTTSSIKEAQRYYDLFREVIESRSSVVISDKVKKAVVDFPKVSVTYSVTETEESSFENQSHLKGVIEDYNKMYNTNYDLSNLRGFNRNLNDRLARKKEIYKYREEQIDIVIVVDRLLTGFDAPSLALLFVDRQPMRPQGLIQAFSRTNRIYDHTKQYGQIMTFQSPATFKEAVQEAFLLYSNGGENAIQAPDWDEAFSKFTFALEELRFIAPNPDNIDMNDETEALKLFVKNYQQFDKTFSAIKAYSNYDEYYFREEFGLKVELIEDYHGKYENALQEIKERIGENDVEEILFDIDYKLSSIGTDKIDYEYLILLIQNLSNERYNQKDDKPSKKRVNEIEKYISDFKQTNPKLAVIIDDIWNEIQHLPKEELKNLDVSQKLQLKIEEKIDTIEKKITKEYFLNKEDFAFLVENYNPAKKKQIGETELKRSADYNAYKENTENGVNRLKFWKHVKNEFTDVIEEEILPLNWR</sequence>
<dbReference type="InterPro" id="IPR022625">
    <property type="entry name" value="TypeI_RM_Rsu_C"/>
</dbReference>
<dbReference type="Gene3D" id="3.90.1570.50">
    <property type="match status" value="1"/>
</dbReference>
<dbReference type="Proteomes" id="UP000306420">
    <property type="component" value="Unassembled WGS sequence"/>
</dbReference>
<dbReference type="SUPFAM" id="SSF52540">
    <property type="entry name" value="P-loop containing nucleoside triphosphate hydrolases"/>
    <property type="match status" value="2"/>
</dbReference>
<comment type="function">
    <text evidence="11">Subunit R is required for both nuclease and ATPase activities, but not for modification.</text>
</comment>
<evidence type="ECO:0000313" key="14">
    <source>
        <dbReference type="Proteomes" id="UP000306420"/>
    </source>
</evidence>
<keyword evidence="8 11" id="KW-0378">Hydrolase</keyword>
<dbReference type="Pfam" id="PF12008">
    <property type="entry name" value="EcoR124_C"/>
    <property type="match status" value="1"/>
</dbReference>
<dbReference type="PANTHER" id="PTHR30195">
    <property type="entry name" value="TYPE I SITE-SPECIFIC DEOXYRIBONUCLEASE PROTEIN SUBUNIT M AND R"/>
    <property type="match status" value="1"/>
</dbReference>
<dbReference type="EC" id="3.1.21.3" evidence="11"/>
<dbReference type="CDD" id="cd22332">
    <property type="entry name" value="HsdR_N"/>
    <property type="match status" value="1"/>
</dbReference>
<comment type="caution">
    <text evidence="13">The sequence shown here is derived from an EMBL/GenBank/DDBJ whole genome shotgun (WGS) entry which is preliminary data.</text>
</comment>
<evidence type="ECO:0000256" key="5">
    <source>
        <dbReference type="ARBA" id="ARBA00022741"/>
    </source>
</evidence>
<keyword evidence="9 11" id="KW-0067">ATP-binding</keyword>
<dbReference type="GO" id="GO:0003677">
    <property type="term" value="F:DNA binding"/>
    <property type="evidence" value="ECO:0007669"/>
    <property type="project" value="UniProtKB-KW"/>
</dbReference>
<dbReference type="InterPro" id="IPR027417">
    <property type="entry name" value="P-loop_NTPase"/>
</dbReference>
<keyword evidence="10 11" id="KW-0238">DNA-binding</keyword>
<dbReference type="SMART" id="SM00487">
    <property type="entry name" value="DEXDc"/>
    <property type="match status" value="1"/>
</dbReference>
<dbReference type="AlphaFoldDB" id="A0A5R9EMM6"/>
<evidence type="ECO:0000313" key="13">
    <source>
        <dbReference type="EMBL" id="TLQ48822.1"/>
    </source>
</evidence>
<gene>
    <name evidence="13" type="ORF">FEZ33_03370</name>
</gene>
<feature type="domain" description="Helicase ATP-binding" evidence="12">
    <location>
        <begin position="272"/>
        <end position="426"/>
    </location>
</feature>
<evidence type="ECO:0000256" key="3">
    <source>
        <dbReference type="ARBA" id="ARBA00011296"/>
    </source>
</evidence>
<dbReference type="Gene3D" id="3.40.50.300">
    <property type="entry name" value="P-loop containing nucleotide triphosphate hydrolases"/>
    <property type="match status" value="2"/>
</dbReference>
<dbReference type="PANTHER" id="PTHR30195:SF16">
    <property type="entry name" value="TYPE I RESTRICTION ENZYME ENDONUCLEASE SUBUNIT"/>
    <property type="match status" value="1"/>
</dbReference>
<evidence type="ECO:0000256" key="8">
    <source>
        <dbReference type="ARBA" id="ARBA00022801"/>
    </source>
</evidence>
<dbReference type="InterPro" id="IPR040980">
    <property type="entry name" value="SWI2_SNF2"/>
</dbReference>
<dbReference type="InterPro" id="IPR051268">
    <property type="entry name" value="Type-I_R_enzyme_R_subunit"/>
</dbReference>
<dbReference type="InterPro" id="IPR014001">
    <property type="entry name" value="Helicase_ATP-bd"/>
</dbReference>
<comment type="catalytic activity">
    <reaction evidence="1 11">
        <text>Endonucleolytic cleavage of DNA to give random double-stranded fragments with terminal 5'-phosphates, ATP is simultaneously hydrolyzed.</text>
        <dbReference type="EC" id="3.1.21.3"/>
    </reaction>
</comment>
<keyword evidence="4" id="KW-0540">Nuclease</keyword>
<keyword evidence="5 11" id="KW-0547">Nucleotide-binding</keyword>
<dbReference type="PROSITE" id="PS51192">
    <property type="entry name" value="HELICASE_ATP_BIND_1"/>
    <property type="match status" value="1"/>
</dbReference>
<accession>A0A5R9EMM6</accession>
<dbReference type="RefSeq" id="WP_138403988.1">
    <property type="nucleotide sequence ID" value="NZ_VBSP01000007.1"/>
</dbReference>
<keyword evidence="7 13" id="KW-0255">Endonuclease</keyword>
<evidence type="ECO:0000256" key="2">
    <source>
        <dbReference type="ARBA" id="ARBA00008598"/>
    </source>
</evidence>
<dbReference type="InterPro" id="IPR004473">
    <property type="entry name" value="Restrct_endonuc_typeI_HsdR"/>
</dbReference>
<dbReference type="Gene3D" id="1.20.58.910">
    <property type="match status" value="1"/>
</dbReference>
<dbReference type="NCBIfam" id="TIGR00348">
    <property type="entry name" value="hsdR"/>
    <property type="match status" value="1"/>
</dbReference>
<comment type="subunit">
    <text evidence="3 11">The type I restriction/modification system is composed of three polypeptides R, M and S.</text>
</comment>
<evidence type="ECO:0000259" key="12">
    <source>
        <dbReference type="PROSITE" id="PS51192"/>
    </source>
</evidence>
<evidence type="ECO:0000256" key="7">
    <source>
        <dbReference type="ARBA" id="ARBA00022759"/>
    </source>
</evidence>
<organism evidence="13 14">
    <name type="scientific">Ruoffia tabacinasalis</name>
    <dbReference type="NCBI Taxonomy" id="87458"/>
    <lineage>
        <taxon>Bacteria</taxon>
        <taxon>Bacillati</taxon>
        <taxon>Bacillota</taxon>
        <taxon>Bacilli</taxon>
        <taxon>Lactobacillales</taxon>
        <taxon>Aerococcaceae</taxon>
        <taxon>Ruoffia</taxon>
    </lineage>
</organism>
<comment type="similarity">
    <text evidence="2 11">Belongs to the HsdR family.</text>
</comment>
<dbReference type="OrthoDB" id="9758243at2"/>
<dbReference type="GO" id="GO:0009035">
    <property type="term" value="F:type I site-specific deoxyribonuclease activity"/>
    <property type="evidence" value="ECO:0007669"/>
    <property type="project" value="UniProtKB-EC"/>
</dbReference>